<comment type="function">
    <text evidence="3">Catalyzes the dehydration of chorismate into 3-[(1-carboxyvinyl)oxy]benzoate, a step in the biosynthesis of menaquinone (MK, vitamin K2).</text>
</comment>
<proteinExistence type="inferred from homology"/>
<protein>
    <recommendedName>
        <fullName evidence="3">Chorismate dehydratase</fullName>
        <ecNumber evidence="3">4.2.1.151</ecNumber>
    </recommendedName>
    <alternativeName>
        <fullName evidence="3">Menaquinone biosynthetic enzyme MqnA</fullName>
    </alternativeName>
</protein>
<name>A0A7C2NNA1_ARCFL</name>
<keyword evidence="2 3" id="KW-0456">Lyase</keyword>
<dbReference type="InterPro" id="IPR030868">
    <property type="entry name" value="MqnA"/>
</dbReference>
<comment type="caution">
    <text evidence="4">The sequence shown here is derived from an EMBL/GenBank/DDBJ whole genome shotgun (WGS) entry which is preliminary data.</text>
</comment>
<comment type="similarity">
    <text evidence="3">Belongs to the MqnA/MqnD family. MqnA subfamily.</text>
</comment>
<evidence type="ECO:0000256" key="1">
    <source>
        <dbReference type="ARBA" id="ARBA00022428"/>
    </source>
</evidence>
<gene>
    <name evidence="3" type="primary">mqnA</name>
    <name evidence="4" type="ORF">ENN70_06605</name>
    <name evidence="5" type="ORF">ENW66_07475</name>
</gene>
<dbReference type="EMBL" id="DTLB01000044">
    <property type="protein sequence ID" value="HFW32767.1"/>
    <property type="molecule type" value="Genomic_DNA"/>
</dbReference>
<evidence type="ECO:0000256" key="3">
    <source>
        <dbReference type="HAMAP-Rule" id="MF_00995"/>
    </source>
</evidence>
<dbReference type="EMBL" id="DSCQ01000081">
    <property type="protein sequence ID" value="HET21718.1"/>
    <property type="molecule type" value="Genomic_DNA"/>
</dbReference>
<accession>A0A7C2NNA1</accession>
<dbReference type="EC" id="4.2.1.151" evidence="3"/>
<dbReference type="GO" id="GO:0009234">
    <property type="term" value="P:menaquinone biosynthetic process"/>
    <property type="evidence" value="ECO:0007669"/>
    <property type="project" value="UniProtKB-UniRule"/>
</dbReference>
<dbReference type="Gene3D" id="3.40.190.10">
    <property type="entry name" value="Periplasmic binding protein-like II"/>
    <property type="match status" value="2"/>
</dbReference>
<organism evidence="4">
    <name type="scientific">Archaeoglobus fulgidus</name>
    <dbReference type="NCBI Taxonomy" id="2234"/>
    <lineage>
        <taxon>Archaea</taxon>
        <taxon>Methanobacteriati</taxon>
        <taxon>Methanobacteriota</taxon>
        <taxon>Archaeoglobi</taxon>
        <taxon>Archaeoglobales</taxon>
        <taxon>Archaeoglobaceae</taxon>
        <taxon>Archaeoglobus</taxon>
    </lineage>
</organism>
<evidence type="ECO:0000313" key="4">
    <source>
        <dbReference type="EMBL" id="HET21718.1"/>
    </source>
</evidence>
<keyword evidence="1 3" id="KW-0474">Menaquinone biosynthesis</keyword>
<sequence>MRIGKFGFVNNFMPYYKLEKEGKYEIVEGSPRILAELFEMGEISYAPVPTFELIRKGYEPRKFCVASDGEVYSVIVVSKKKRLDDSPVAITGNSMTSANMMRIIKEEKGLVNKLVVCNCRVEEMLKNFEHALVIGDEAIKARMRFRVLMDIGEEWKEITGLPAVFGIAVSRVDGIDEDLIASLRWGRENMEEIVRIASEKFKLPAEFLEHYFSTLIHELGSKERKSVEVFREMCTEYELL</sequence>
<evidence type="ECO:0000313" key="5">
    <source>
        <dbReference type="EMBL" id="HFW32767.1"/>
    </source>
</evidence>
<comment type="catalytic activity">
    <reaction evidence="3">
        <text>chorismate = 3-[(1-carboxyvinyl)-oxy]benzoate + H2O</text>
        <dbReference type="Rhea" id="RHEA:40051"/>
        <dbReference type="ChEBI" id="CHEBI:15377"/>
        <dbReference type="ChEBI" id="CHEBI:29748"/>
        <dbReference type="ChEBI" id="CHEBI:76981"/>
        <dbReference type="EC" id="4.2.1.151"/>
    </reaction>
</comment>
<dbReference type="InterPro" id="IPR003773">
    <property type="entry name" value="Menaquinone_biosynth"/>
</dbReference>
<dbReference type="AlphaFoldDB" id="A0A7C2NNA1"/>
<dbReference type="UniPathway" id="UPA00079"/>
<dbReference type="GO" id="GO:0016836">
    <property type="term" value="F:hydro-lyase activity"/>
    <property type="evidence" value="ECO:0007669"/>
    <property type="project" value="UniProtKB-UniRule"/>
</dbReference>
<evidence type="ECO:0000256" key="2">
    <source>
        <dbReference type="ARBA" id="ARBA00023239"/>
    </source>
</evidence>
<reference evidence="4" key="1">
    <citation type="journal article" date="2020" name="mSystems">
        <title>Genome- and Community-Level Interaction Insights into Carbon Utilization and Element Cycling Functions of Hydrothermarchaeota in Hydrothermal Sediment.</title>
        <authorList>
            <person name="Zhou Z."/>
            <person name="Liu Y."/>
            <person name="Xu W."/>
            <person name="Pan J."/>
            <person name="Luo Z.H."/>
            <person name="Li M."/>
        </authorList>
    </citation>
    <scope>NUCLEOTIDE SEQUENCE [LARGE SCALE GENOMIC DNA]</scope>
    <source>
        <strain evidence="4">SpSt-12</strain>
        <strain evidence="5">SpSt-87</strain>
    </source>
</reference>
<dbReference type="HAMAP" id="MF_00995">
    <property type="entry name" value="MqnA"/>
    <property type="match status" value="1"/>
</dbReference>
<dbReference type="CDD" id="cd13634">
    <property type="entry name" value="PBP2_Sco4506"/>
    <property type="match status" value="1"/>
</dbReference>
<dbReference type="PANTHER" id="PTHR37690">
    <property type="entry name" value="CHORISMATE DEHYDRATASE"/>
    <property type="match status" value="1"/>
</dbReference>
<dbReference type="Pfam" id="PF02621">
    <property type="entry name" value="VitK2_biosynth"/>
    <property type="match status" value="1"/>
</dbReference>
<dbReference type="SUPFAM" id="SSF53850">
    <property type="entry name" value="Periplasmic binding protein-like II"/>
    <property type="match status" value="1"/>
</dbReference>
<comment type="pathway">
    <text evidence="3">Quinol/quinone metabolism; menaquinone biosynthesis.</text>
</comment>
<dbReference type="PANTHER" id="PTHR37690:SF1">
    <property type="entry name" value="CHORISMATE DEHYDRATASE"/>
    <property type="match status" value="1"/>
</dbReference>